<dbReference type="AlphaFoldDB" id="A0AAV5BQ65"/>
<evidence type="ECO:0000313" key="1">
    <source>
        <dbReference type="EMBL" id="GJM87830.1"/>
    </source>
</evidence>
<organism evidence="1 2">
    <name type="scientific">Eleusine coracana subsp. coracana</name>
    <dbReference type="NCBI Taxonomy" id="191504"/>
    <lineage>
        <taxon>Eukaryota</taxon>
        <taxon>Viridiplantae</taxon>
        <taxon>Streptophyta</taxon>
        <taxon>Embryophyta</taxon>
        <taxon>Tracheophyta</taxon>
        <taxon>Spermatophyta</taxon>
        <taxon>Magnoliopsida</taxon>
        <taxon>Liliopsida</taxon>
        <taxon>Poales</taxon>
        <taxon>Poaceae</taxon>
        <taxon>PACMAD clade</taxon>
        <taxon>Chloridoideae</taxon>
        <taxon>Cynodonteae</taxon>
        <taxon>Eleusininae</taxon>
        <taxon>Eleusine</taxon>
    </lineage>
</organism>
<reference evidence="1" key="1">
    <citation type="journal article" date="2018" name="DNA Res.">
        <title>Multiple hybrid de novo genome assembly of finger millet, an orphan allotetraploid crop.</title>
        <authorList>
            <person name="Hatakeyama M."/>
            <person name="Aluri S."/>
            <person name="Balachadran M.T."/>
            <person name="Sivarajan S.R."/>
            <person name="Patrignani A."/>
            <person name="Gruter S."/>
            <person name="Poveda L."/>
            <person name="Shimizu-Inatsugi R."/>
            <person name="Baeten J."/>
            <person name="Francoijs K.J."/>
            <person name="Nataraja K.N."/>
            <person name="Reddy Y.A.N."/>
            <person name="Phadnis S."/>
            <person name="Ravikumar R.L."/>
            <person name="Schlapbach R."/>
            <person name="Sreeman S.M."/>
            <person name="Shimizu K.K."/>
        </authorList>
    </citation>
    <scope>NUCLEOTIDE SEQUENCE</scope>
</reference>
<protein>
    <submittedName>
        <fullName evidence="1">Uncharacterized protein</fullName>
    </submittedName>
</protein>
<sequence length="106" mass="12120">MTATVLYFAMALDFPSWAIKAWDKIRRGYVWCGRKDAKGGHCLVAWPKVTRPKELSGLGISDLHRLTIALCVRWPWLKRTAPHKAWASLPIQTNEYSSSFVSSYDH</sequence>
<proteinExistence type="predicted"/>
<accession>A0AAV5BQ65</accession>
<evidence type="ECO:0000313" key="2">
    <source>
        <dbReference type="Proteomes" id="UP001054889"/>
    </source>
</evidence>
<gene>
    <name evidence="1" type="primary">ga03824</name>
    <name evidence="1" type="ORF">PR202_ga03824</name>
</gene>
<dbReference type="EMBL" id="BQKI01000002">
    <property type="protein sequence ID" value="GJM87830.1"/>
    <property type="molecule type" value="Genomic_DNA"/>
</dbReference>
<name>A0AAV5BQ65_ELECO</name>
<keyword evidence="2" id="KW-1185">Reference proteome</keyword>
<comment type="caution">
    <text evidence="1">The sequence shown here is derived from an EMBL/GenBank/DDBJ whole genome shotgun (WGS) entry which is preliminary data.</text>
</comment>
<reference evidence="1" key="2">
    <citation type="submission" date="2021-12" db="EMBL/GenBank/DDBJ databases">
        <title>Resequencing data analysis of finger millet.</title>
        <authorList>
            <person name="Hatakeyama M."/>
            <person name="Aluri S."/>
            <person name="Balachadran M.T."/>
            <person name="Sivarajan S.R."/>
            <person name="Poveda L."/>
            <person name="Shimizu-Inatsugi R."/>
            <person name="Schlapbach R."/>
            <person name="Sreeman S.M."/>
            <person name="Shimizu K.K."/>
        </authorList>
    </citation>
    <scope>NUCLEOTIDE SEQUENCE</scope>
</reference>
<dbReference type="Proteomes" id="UP001054889">
    <property type="component" value="Unassembled WGS sequence"/>
</dbReference>